<evidence type="ECO:0000313" key="3">
    <source>
        <dbReference type="Proteomes" id="UP000243250"/>
    </source>
</evidence>
<dbReference type="AlphaFoldDB" id="A0A1I6I3A9"/>
<protein>
    <submittedName>
        <fullName evidence="2">Uncharacterized protein</fullName>
    </submittedName>
</protein>
<feature type="transmembrane region" description="Helical" evidence="1">
    <location>
        <begin position="116"/>
        <end position="138"/>
    </location>
</feature>
<proteinExistence type="predicted"/>
<dbReference type="OrthoDB" id="308169at2157"/>
<feature type="transmembrane region" description="Helical" evidence="1">
    <location>
        <begin position="158"/>
        <end position="176"/>
    </location>
</feature>
<gene>
    <name evidence="2" type="ORF">SAMN04488124_2760</name>
</gene>
<reference evidence="3" key="1">
    <citation type="submission" date="2016-10" db="EMBL/GenBank/DDBJ databases">
        <authorList>
            <person name="Varghese N."/>
            <person name="Submissions S."/>
        </authorList>
    </citation>
    <scope>NUCLEOTIDE SEQUENCE [LARGE SCALE GENOMIC DNA]</scope>
    <source>
        <strain evidence="3">CGMCC 1.8711</strain>
    </source>
</reference>
<keyword evidence="3" id="KW-1185">Reference proteome</keyword>
<organism evidence="2 3">
    <name type="scientific">Halogeometricum limi</name>
    <dbReference type="NCBI Taxonomy" id="555875"/>
    <lineage>
        <taxon>Archaea</taxon>
        <taxon>Methanobacteriati</taxon>
        <taxon>Methanobacteriota</taxon>
        <taxon>Stenosarchaea group</taxon>
        <taxon>Halobacteria</taxon>
        <taxon>Halobacteriales</taxon>
        <taxon>Haloferacaceae</taxon>
        <taxon>Halogeometricum</taxon>
    </lineage>
</organism>
<evidence type="ECO:0000256" key="1">
    <source>
        <dbReference type="SAM" id="Phobius"/>
    </source>
</evidence>
<name>A0A1I6I3A9_9EURY</name>
<evidence type="ECO:0000313" key="2">
    <source>
        <dbReference type="EMBL" id="SFR61149.1"/>
    </source>
</evidence>
<feature type="transmembrane region" description="Helical" evidence="1">
    <location>
        <begin position="37"/>
        <end position="56"/>
    </location>
</feature>
<sequence length="195" mass="20967">MALNALTPSERSNAIAGWALVAVLSLGAVEGVLRGSLLWGGFSLLLALVASLPALATRSRTAMVPWPLLFCAAAAIVARAVGLYPEVAGYVAIATLAFLVVVELDLYTSVELGRRFAVGFGVLTTMALEALWIVAQFYSDRWLGTEFLSTQTELQEDIVLVTLVGFAVGAVFYWYFDRFDPAETVRRSGNGVDSR</sequence>
<feature type="transmembrane region" description="Helical" evidence="1">
    <location>
        <begin position="87"/>
        <end position="104"/>
    </location>
</feature>
<keyword evidence="1" id="KW-0472">Membrane</keyword>
<keyword evidence="1" id="KW-0812">Transmembrane</keyword>
<dbReference type="RefSeq" id="WP_089881962.1">
    <property type="nucleotide sequence ID" value="NZ_FOYS01000004.1"/>
</dbReference>
<keyword evidence="1" id="KW-1133">Transmembrane helix</keyword>
<dbReference type="Proteomes" id="UP000243250">
    <property type="component" value="Unassembled WGS sequence"/>
</dbReference>
<dbReference type="STRING" id="555875.SAMN04488124_2760"/>
<feature type="transmembrane region" description="Helical" evidence="1">
    <location>
        <begin position="63"/>
        <end position="81"/>
    </location>
</feature>
<dbReference type="EMBL" id="FOYS01000004">
    <property type="protein sequence ID" value="SFR61149.1"/>
    <property type="molecule type" value="Genomic_DNA"/>
</dbReference>
<accession>A0A1I6I3A9</accession>